<keyword evidence="2" id="KW-1185">Reference proteome</keyword>
<protein>
    <recommendedName>
        <fullName evidence="3">Replicative helicase inhibitor G39P N-terminal domain-containing protein</fullName>
    </recommendedName>
</protein>
<reference evidence="2" key="1">
    <citation type="journal article" date="2019" name="Int. J. Syst. Evol. Microbiol.">
        <title>The Global Catalogue of Microorganisms (GCM) 10K type strain sequencing project: providing services to taxonomists for standard genome sequencing and annotation.</title>
        <authorList>
            <consortium name="The Broad Institute Genomics Platform"/>
            <consortium name="The Broad Institute Genome Sequencing Center for Infectious Disease"/>
            <person name="Wu L."/>
            <person name="Ma J."/>
        </authorList>
    </citation>
    <scope>NUCLEOTIDE SEQUENCE [LARGE SCALE GENOMIC DNA]</scope>
    <source>
        <strain evidence="2">KACC 14058</strain>
    </source>
</reference>
<comment type="caution">
    <text evidence="1">The sequence shown here is derived from an EMBL/GenBank/DDBJ whole genome shotgun (WGS) entry which is preliminary data.</text>
</comment>
<proteinExistence type="predicted"/>
<dbReference type="RefSeq" id="WP_390198611.1">
    <property type="nucleotide sequence ID" value="NZ_JBHSDV010000002.1"/>
</dbReference>
<evidence type="ECO:0008006" key="3">
    <source>
        <dbReference type="Google" id="ProtNLM"/>
    </source>
</evidence>
<evidence type="ECO:0000313" key="2">
    <source>
        <dbReference type="Proteomes" id="UP001595880"/>
    </source>
</evidence>
<accession>A0ABV8VVC6</accession>
<gene>
    <name evidence="1" type="ORF">ACFOZ1_08985</name>
</gene>
<evidence type="ECO:0000313" key="1">
    <source>
        <dbReference type="EMBL" id="MFC4387945.1"/>
    </source>
</evidence>
<sequence>MTREEAILILENISALYSKFELSERKAELLLPILEQMDYNGVIKKLTAYAAKEPFPPTIDAISCYLPETNLNLKQMHIWKKEAAQVSTEVKRAFYSQFQQLIEGKATNDND</sequence>
<organism evidence="1 2">
    <name type="scientific">Gracilibacillus marinus</name>
    <dbReference type="NCBI Taxonomy" id="630535"/>
    <lineage>
        <taxon>Bacteria</taxon>
        <taxon>Bacillati</taxon>
        <taxon>Bacillota</taxon>
        <taxon>Bacilli</taxon>
        <taxon>Bacillales</taxon>
        <taxon>Bacillaceae</taxon>
        <taxon>Gracilibacillus</taxon>
    </lineage>
</organism>
<dbReference type="Proteomes" id="UP001595880">
    <property type="component" value="Unassembled WGS sequence"/>
</dbReference>
<name>A0ABV8VVC6_9BACI</name>
<dbReference type="Gene3D" id="1.10.8.200">
    <property type="entry name" value="Replisome organizer (g39p helicase loader/inhibitor protein)"/>
    <property type="match status" value="1"/>
</dbReference>
<dbReference type="EMBL" id="JBHSDV010000002">
    <property type="protein sequence ID" value="MFC4387945.1"/>
    <property type="molecule type" value="Genomic_DNA"/>
</dbReference>